<dbReference type="InterPro" id="IPR007838">
    <property type="entry name" value="Cell_div_ZapA-like"/>
</dbReference>
<evidence type="ECO:0000256" key="1">
    <source>
        <dbReference type="ARBA" id="ARBA00004496"/>
    </source>
</evidence>
<dbReference type="GO" id="GO:0005829">
    <property type="term" value="C:cytosol"/>
    <property type="evidence" value="ECO:0007669"/>
    <property type="project" value="TreeGrafter"/>
</dbReference>
<reference evidence="11" key="1">
    <citation type="submission" date="2019-06" db="EMBL/GenBank/DDBJ databases">
        <title>The complete genome of Emcibacter congregatus ZYLT.</title>
        <authorList>
            <person name="Zhao Z."/>
        </authorList>
    </citation>
    <scope>NUCLEOTIDE SEQUENCE [LARGE SCALE GENOMIC DNA]</scope>
    <source>
        <strain evidence="11">MCCC 1A06723</strain>
    </source>
</reference>
<evidence type="ECO:0000313" key="10">
    <source>
        <dbReference type="EMBL" id="TPD61965.1"/>
    </source>
</evidence>
<dbReference type="GO" id="GO:0032153">
    <property type="term" value="C:cell division site"/>
    <property type="evidence" value="ECO:0007669"/>
    <property type="project" value="TreeGrafter"/>
</dbReference>
<dbReference type="Gene3D" id="3.30.160.880">
    <property type="entry name" value="Cell division protein ZapA protomer, N-terminal domain"/>
    <property type="match status" value="1"/>
</dbReference>
<gene>
    <name evidence="10" type="ORF">FIV46_07105</name>
</gene>
<organism evidence="10 11">
    <name type="scientific">Emcibacter nanhaiensis</name>
    <dbReference type="NCBI Taxonomy" id="1505037"/>
    <lineage>
        <taxon>Bacteria</taxon>
        <taxon>Pseudomonadati</taxon>
        <taxon>Pseudomonadota</taxon>
        <taxon>Alphaproteobacteria</taxon>
        <taxon>Emcibacterales</taxon>
        <taxon>Emcibacteraceae</taxon>
        <taxon>Emcibacter</taxon>
    </lineage>
</organism>
<evidence type="ECO:0000256" key="3">
    <source>
        <dbReference type="ARBA" id="ARBA00022490"/>
    </source>
</evidence>
<evidence type="ECO:0000256" key="9">
    <source>
        <dbReference type="ARBA" id="ARBA00033158"/>
    </source>
</evidence>
<dbReference type="PANTHER" id="PTHR34981">
    <property type="entry name" value="CELL DIVISION PROTEIN ZAPA"/>
    <property type="match status" value="1"/>
</dbReference>
<dbReference type="RefSeq" id="WP_139939863.1">
    <property type="nucleotide sequence ID" value="NZ_JBHSYP010000003.1"/>
</dbReference>
<dbReference type="EMBL" id="VFIY01000005">
    <property type="protein sequence ID" value="TPD61965.1"/>
    <property type="molecule type" value="Genomic_DNA"/>
</dbReference>
<dbReference type="GO" id="GO:0043093">
    <property type="term" value="P:FtsZ-dependent cytokinesis"/>
    <property type="evidence" value="ECO:0007669"/>
    <property type="project" value="TreeGrafter"/>
</dbReference>
<sequence length="100" mass="11128">MAEIIVTFNNKQYHLACRDGEEDRLRNLADFVDAKADQLKSQMGAITDNRLLLMTAILLADELDDVKNGALDLDSPAIYEKTLAQAVKKVEHLARTLEGV</sequence>
<keyword evidence="3" id="KW-0963">Cytoplasm</keyword>
<evidence type="ECO:0000256" key="6">
    <source>
        <dbReference type="ARBA" id="ARBA00023306"/>
    </source>
</evidence>
<protein>
    <recommendedName>
        <fullName evidence="2">Cell division protein ZapA</fullName>
    </recommendedName>
    <alternativeName>
        <fullName evidence="9">Z ring-associated protein ZapA</fullName>
    </alternativeName>
</protein>
<dbReference type="Pfam" id="PF05164">
    <property type="entry name" value="ZapA"/>
    <property type="match status" value="1"/>
</dbReference>
<evidence type="ECO:0000256" key="2">
    <source>
        <dbReference type="ARBA" id="ARBA00015195"/>
    </source>
</evidence>
<dbReference type="GO" id="GO:0030428">
    <property type="term" value="C:cell septum"/>
    <property type="evidence" value="ECO:0007669"/>
    <property type="project" value="TreeGrafter"/>
</dbReference>
<comment type="caution">
    <text evidence="10">The sequence shown here is derived from an EMBL/GenBank/DDBJ whole genome shotgun (WGS) entry which is preliminary data.</text>
</comment>
<evidence type="ECO:0000313" key="11">
    <source>
        <dbReference type="Proteomes" id="UP000319148"/>
    </source>
</evidence>
<comment type="subcellular location">
    <subcellularLocation>
        <location evidence="1">Cytoplasm</location>
    </subcellularLocation>
</comment>
<dbReference type="AlphaFoldDB" id="A0A501PNY2"/>
<dbReference type="SUPFAM" id="SSF102829">
    <property type="entry name" value="Cell division protein ZapA-like"/>
    <property type="match status" value="1"/>
</dbReference>
<keyword evidence="5" id="KW-0717">Septation</keyword>
<comment type="function">
    <text evidence="7">Activator of cell division through the inhibition of FtsZ GTPase activity, therefore promoting FtsZ assembly into bundles of protofilaments necessary for the formation of the division Z ring. It is recruited early at mid-cell but it is not essential for cell division.</text>
</comment>
<keyword evidence="4 10" id="KW-0132">Cell division</keyword>
<name>A0A501PNY2_9PROT</name>
<dbReference type="GO" id="GO:0000921">
    <property type="term" value="P:septin ring assembly"/>
    <property type="evidence" value="ECO:0007669"/>
    <property type="project" value="TreeGrafter"/>
</dbReference>
<keyword evidence="11" id="KW-1185">Reference proteome</keyword>
<evidence type="ECO:0000256" key="8">
    <source>
        <dbReference type="ARBA" id="ARBA00026068"/>
    </source>
</evidence>
<evidence type="ECO:0000256" key="7">
    <source>
        <dbReference type="ARBA" id="ARBA00024910"/>
    </source>
</evidence>
<accession>A0A501PNY2</accession>
<comment type="subunit">
    <text evidence="8">Homodimer. Interacts with FtsZ.</text>
</comment>
<dbReference type="Proteomes" id="UP000319148">
    <property type="component" value="Unassembled WGS sequence"/>
</dbReference>
<keyword evidence="6" id="KW-0131">Cell cycle</keyword>
<dbReference type="InterPro" id="IPR036192">
    <property type="entry name" value="Cell_div_ZapA-like_sf"/>
</dbReference>
<dbReference type="PANTHER" id="PTHR34981:SF1">
    <property type="entry name" value="CELL DIVISION PROTEIN ZAPA"/>
    <property type="match status" value="1"/>
</dbReference>
<dbReference type="GO" id="GO:0000917">
    <property type="term" value="P:division septum assembly"/>
    <property type="evidence" value="ECO:0007669"/>
    <property type="project" value="UniProtKB-KW"/>
</dbReference>
<dbReference type="OrthoDB" id="9797575at2"/>
<proteinExistence type="predicted"/>
<evidence type="ECO:0000256" key="4">
    <source>
        <dbReference type="ARBA" id="ARBA00022618"/>
    </source>
</evidence>
<dbReference type="InterPro" id="IPR042233">
    <property type="entry name" value="Cell_div_ZapA_N"/>
</dbReference>
<evidence type="ECO:0000256" key="5">
    <source>
        <dbReference type="ARBA" id="ARBA00023210"/>
    </source>
</evidence>